<accession>A0A0B8PAV1</accession>
<name>A0A0B8PAV1_9VIBR</name>
<reference evidence="1 2" key="2">
    <citation type="submission" date="2015-01" db="EMBL/GenBank/DDBJ databases">
        <authorList>
            <consortium name="NBRP consortium"/>
            <person name="Sawabe T."/>
            <person name="Meirelles P."/>
            <person name="Feng G."/>
            <person name="Sayaka M."/>
            <person name="Hattori M."/>
            <person name="Ohkuma M."/>
        </authorList>
    </citation>
    <scope>NUCLEOTIDE SEQUENCE [LARGE SCALE GENOMIC DNA]</scope>
    <source>
        <strain evidence="1 2">JCM19232</strain>
    </source>
</reference>
<evidence type="ECO:0000313" key="1">
    <source>
        <dbReference type="EMBL" id="GAM60049.1"/>
    </source>
</evidence>
<dbReference type="InterPro" id="IPR027417">
    <property type="entry name" value="P-loop_NTPase"/>
</dbReference>
<dbReference type="Gene3D" id="3.40.50.300">
    <property type="entry name" value="P-loop containing nucleotide triphosphate hydrolases"/>
    <property type="match status" value="1"/>
</dbReference>
<gene>
    <name evidence="1" type="ORF">JCM19232_382</name>
</gene>
<dbReference type="PANTHER" id="PTHR32309:SF13">
    <property type="entry name" value="FERRIC ENTEROBACTIN TRANSPORT PROTEIN FEPE"/>
    <property type="match status" value="1"/>
</dbReference>
<dbReference type="EMBL" id="BBSA01000001">
    <property type="protein sequence ID" value="GAM60049.1"/>
    <property type="molecule type" value="Genomic_DNA"/>
</dbReference>
<dbReference type="GO" id="GO:0005886">
    <property type="term" value="C:plasma membrane"/>
    <property type="evidence" value="ECO:0007669"/>
    <property type="project" value="TreeGrafter"/>
</dbReference>
<dbReference type="Proteomes" id="UP000031670">
    <property type="component" value="Unassembled WGS sequence"/>
</dbReference>
<dbReference type="PANTHER" id="PTHR32309">
    <property type="entry name" value="TYROSINE-PROTEIN KINASE"/>
    <property type="match status" value="1"/>
</dbReference>
<comment type="caution">
    <text evidence="1">The sequence shown here is derived from an EMBL/GenBank/DDBJ whole genome shotgun (WGS) entry which is preliminary data.</text>
</comment>
<organism evidence="1 2">
    <name type="scientific">Vibrio ishigakensis</name>
    <dbReference type="NCBI Taxonomy" id="1481914"/>
    <lineage>
        <taxon>Bacteria</taxon>
        <taxon>Pseudomonadati</taxon>
        <taxon>Pseudomonadota</taxon>
        <taxon>Gammaproteobacteria</taxon>
        <taxon>Vibrionales</taxon>
        <taxon>Vibrionaceae</taxon>
        <taxon>Vibrio</taxon>
    </lineage>
</organism>
<dbReference type="InterPro" id="IPR050445">
    <property type="entry name" value="Bact_polysacc_biosynth/exp"/>
</dbReference>
<protein>
    <submittedName>
        <fullName evidence="1">Protein sypD</fullName>
    </submittedName>
</protein>
<sequence length="201" mass="22043">MCLSSVSAHSGVTEMAMALTERYMLAGFRTLLVDLNLDSPAFESVNFGKQGGKLLISHKDSHRLFSGTPAPSNRADKLMLQDPKTFKQSLAYWLDEYDRVVIDAGAIDNGHTSTSMLSSLCCNTVLMTNGGEDTKEELNQAVETLTNANANLLSIILNQHQESLIGSQWLKVISIFKFLPKGIKRKLEARISSLSFSAESV</sequence>
<evidence type="ECO:0000313" key="2">
    <source>
        <dbReference type="Proteomes" id="UP000031670"/>
    </source>
</evidence>
<reference evidence="1 2" key="1">
    <citation type="submission" date="2015-01" db="EMBL/GenBank/DDBJ databases">
        <title>Vibrio sp. C5 JCM 19232 whole genome shotgun sequence.</title>
        <authorList>
            <person name="Sawabe T."/>
            <person name="Meirelles P."/>
            <person name="Feng G."/>
            <person name="Sayaka M."/>
            <person name="Hattori M."/>
            <person name="Ohkuma M."/>
        </authorList>
    </citation>
    <scope>NUCLEOTIDE SEQUENCE [LARGE SCALE GENOMIC DNA]</scope>
    <source>
        <strain evidence="1 2">JCM19232</strain>
    </source>
</reference>
<dbReference type="AlphaFoldDB" id="A0A0B8PAV1"/>
<dbReference type="GO" id="GO:0004713">
    <property type="term" value="F:protein tyrosine kinase activity"/>
    <property type="evidence" value="ECO:0007669"/>
    <property type="project" value="TreeGrafter"/>
</dbReference>
<proteinExistence type="predicted"/>
<dbReference type="SUPFAM" id="SSF52540">
    <property type="entry name" value="P-loop containing nucleoside triphosphate hydrolases"/>
    <property type="match status" value="1"/>
</dbReference>